<feature type="region of interest" description="Disordered" evidence="1">
    <location>
        <begin position="470"/>
        <end position="546"/>
    </location>
</feature>
<feature type="compositionally biased region" description="Polar residues" evidence="1">
    <location>
        <begin position="187"/>
        <end position="197"/>
    </location>
</feature>
<reference evidence="3 4" key="1">
    <citation type="submission" date="2017-03" db="EMBL/GenBank/DDBJ databases">
        <title>WGS assembly of Porphyra umbilicalis.</title>
        <authorList>
            <person name="Brawley S.H."/>
            <person name="Blouin N.A."/>
            <person name="Ficko-Blean E."/>
            <person name="Wheeler G.L."/>
            <person name="Lohr M."/>
            <person name="Goodson H.V."/>
            <person name="Jenkins J.W."/>
            <person name="Blaby-Haas C.E."/>
            <person name="Helliwell K.E."/>
            <person name="Chan C."/>
            <person name="Marriage T."/>
            <person name="Bhattacharya D."/>
            <person name="Klein A.S."/>
            <person name="Badis Y."/>
            <person name="Brodie J."/>
            <person name="Cao Y."/>
            <person name="Collen J."/>
            <person name="Dittami S.M."/>
            <person name="Gachon C.M."/>
            <person name="Green B.R."/>
            <person name="Karpowicz S."/>
            <person name="Kim J.W."/>
            <person name="Kudahl U."/>
            <person name="Lin S."/>
            <person name="Michel G."/>
            <person name="Mittag M."/>
            <person name="Olson B.J."/>
            <person name="Pangilinan J."/>
            <person name="Peng Y."/>
            <person name="Qiu H."/>
            <person name="Shu S."/>
            <person name="Singer J.T."/>
            <person name="Smith A.G."/>
            <person name="Sprecher B.N."/>
            <person name="Wagner V."/>
            <person name="Wang W."/>
            <person name="Wang Z.-Y."/>
            <person name="Yan J."/>
            <person name="Yarish C."/>
            <person name="Zoeuner-Riek S."/>
            <person name="Zhuang Y."/>
            <person name="Zou Y."/>
            <person name="Lindquist E.A."/>
            <person name="Grimwood J."/>
            <person name="Barry K."/>
            <person name="Rokhsar D.S."/>
            <person name="Schmutz J."/>
            <person name="Stiller J.W."/>
            <person name="Grossman A.R."/>
            <person name="Prochnik S.E."/>
        </authorList>
    </citation>
    <scope>NUCLEOTIDE SEQUENCE [LARGE SCALE GENOMIC DNA]</scope>
    <source>
        <strain evidence="3">4086291</strain>
    </source>
</reference>
<dbReference type="PANTHER" id="PTHR45856">
    <property type="entry name" value="ALPHA/BETA-HYDROLASES SUPERFAMILY PROTEIN"/>
    <property type="match status" value="1"/>
</dbReference>
<feature type="region of interest" description="Disordered" evidence="1">
    <location>
        <begin position="286"/>
        <end position="330"/>
    </location>
</feature>
<feature type="region of interest" description="Disordered" evidence="1">
    <location>
        <begin position="242"/>
        <end position="263"/>
    </location>
</feature>
<gene>
    <name evidence="3" type="ORF">BU14_1542s0001</name>
</gene>
<dbReference type="OrthoDB" id="5821984at2759"/>
<organism evidence="3 4">
    <name type="scientific">Porphyra umbilicalis</name>
    <name type="common">Purple laver</name>
    <name type="synonym">Red alga</name>
    <dbReference type="NCBI Taxonomy" id="2786"/>
    <lineage>
        <taxon>Eukaryota</taxon>
        <taxon>Rhodophyta</taxon>
        <taxon>Bangiophyceae</taxon>
        <taxon>Bangiales</taxon>
        <taxon>Bangiaceae</taxon>
        <taxon>Porphyra</taxon>
    </lineage>
</organism>
<feature type="compositionally biased region" description="Basic and acidic residues" evidence="1">
    <location>
        <begin position="473"/>
        <end position="490"/>
    </location>
</feature>
<evidence type="ECO:0000313" key="3">
    <source>
        <dbReference type="EMBL" id="OSX69411.1"/>
    </source>
</evidence>
<feature type="compositionally biased region" description="Basic and acidic residues" evidence="1">
    <location>
        <begin position="163"/>
        <end position="175"/>
    </location>
</feature>
<dbReference type="InterPro" id="IPR029058">
    <property type="entry name" value="AB_hydrolase_fold"/>
</dbReference>
<sequence>RQWPATARLAAPSAAAAAARAGGGTTVSVAGVVVGADQTPATYANVLCFDVAVGGARCAQPTGVGAPLVVPAAAAAAAAEAEAGAAGGPVGADGTPATSSSPLVIRVYPSRAAAVAGVPLGWAALPDDGGGGGPPPAAGSTVGGGSKEGGSQRLLLPVHLRPPARDQRGDGERANRQRGGGVGDPSSGATQASQQHPALTDADVPAREWGAALPYADNITAVVDELVAAPVAAGAPVPQTTRVCKAGQSSPPRSRRAAREREVRHELRHLQLEVNVQYIAAGASVEEAAQEDDQGGGSSTHGGGEESQDEERGSSDGAHSPASDHQDAVDEVCQSEAWKALALRVLEAADEAGGRLNMRRLVRSAYIDSPATDTEVWFWVDADRRAVVAAFRGTQTHSWKNFLTDALAGLVPFTPGGHIDLQSEEEQMGLPEASAVASATGAAPAGVGDLVAAAAMPVVQAAEAVRSVLLRGGGDKEPPNSDDGGGRDAESASAVSECDADTSQSGEEADAAHSIADQGDTADTCQHGAGHSDGSNGSDGSDAGDGEQPLVHFGFLRAYASIREPLLAQLCRLTGGFASSWTVYCTGHSLGGALATLAAADLRARHPAPAVALVSFGQPKVGNATWARTAARLCPTAFRVVNGVDGVPRTPTGDYRHVGRVVVVDAEGGLTVGEEAFDEDAEGDDGDGGDGQSGTAGDGGGGGDGCDDAAQGQVNSGGMVGDLARRWRTASSRSGTVVTWWASQVSADVLAHHLEEAYLASLTQCVERQASQQQASQQQRPDASPEKEEGGDEGAP</sequence>
<accession>A0A1X6NL93</accession>
<protein>
    <recommendedName>
        <fullName evidence="2">Fungal lipase-type domain-containing protein</fullName>
    </recommendedName>
</protein>
<feature type="domain" description="Fungal lipase-type" evidence="2">
    <location>
        <begin position="547"/>
        <end position="652"/>
    </location>
</feature>
<feature type="region of interest" description="Disordered" evidence="1">
    <location>
        <begin position="126"/>
        <end position="200"/>
    </location>
</feature>
<feature type="compositionally biased region" description="Low complexity" evidence="1">
    <location>
        <begin position="527"/>
        <end position="541"/>
    </location>
</feature>
<evidence type="ECO:0000313" key="4">
    <source>
        <dbReference type="Proteomes" id="UP000218209"/>
    </source>
</evidence>
<dbReference type="GO" id="GO:0006629">
    <property type="term" value="P:lipid metabolic process"/>
    <property type="evidence" value="ECO:0007669"/>
    <property type="project" value="InterPro"/>
</dbReference>
<evidence type="ECO:0000256" key="1">
    <source>
        <dbReference type="SAM" id="MobiDB-lite"/>
    </source>
</evidence>
<dbReference type="AlphaFoldDB" id="A0A1X6NL93"/>
<keyword evidence="4" id="KW-1185">Reference proteome</keyword>
<dbReference type="SUPFAM" id="SSF53474">
    <property type="entry name" value="alpha/beta-Hydrolases"/>
    <property type="match status" value="1"/>
</dbReference>
<dbReference type="InterPro" id="IPR002921">
    <property type="entry name" value="Fungal_lipase-type"/>
</dbReference>
<feature type="compositionally biased region" description="Low complexity" evidence="1">
    <location>
        <begin position="769"/>
        <end position="779"/>
    </location>
</feature>
<feature type="compositionally biased region" description="Acidic residues" evidence="1">
    <location>
        <begin position="675"/>
        <end position="688"/>
    </location>
</feature>
<name>A0A1X6NL93_PORUM</name>
<feature type="compositionally biased region" description="Gly residues" evidence="1">
    <location>
        <begin position="689"/>
        <end position="704"/>
    </location>
</feature>
<dbReference type="Proteomes" id="UP000218209">
    <property type="component" value="Unassembled WGS sequence"/>
</dbReference>
<evidence type="ECO:0000259" key="2">
    <source>
        <dbReference type="Pfam" id="PF01764"/>
    </source>
</evidence>
<dbReference type="InterPro" id="IPR051218">
    <property type="entry name" value="Sec_MonoDiacylglyc_Lipase"/>
</dbReference>
<proteinExistence type="predicted"/>
<feature type="region of interest" description="Disordered" evidence="1">
    <location>
        <begin position="766"/>
        <end position="796"/>
    </location>
</feature>
<dbReference type="PANTHER" id="PTHR45856:SF24">
    <property type="entry name" value="FUNGAL LIPASE-LIKE DOMAIN-CONTAINING PROTEIN"/>
    <property type="match status" value="1"/>
</dbReference>
<feature type="non-terminal residue" evidence="3">
    <location>
        <position position="1"/>
    </location>
</feature>
<dbReference type="Gene3D" id="3.40.50.1820">
    <property type="entry name" value="alpha/beta hydrolase"/>
    <property type="match status" value="2"/>
</dbReference>
<dbReference type="EMBL" id="KV919568">
    <property type="protein sequence ID" value="OSX69411.1"/>
    <property type="molecule type" value="Genomic_DNA"/>
</dbReference>
<feature type="region of interest" description="Disordered" evidence="1">
    <location>
        <begin position="675"/>
        <end position="714"/>
    </location>
</feature>
<dbReference type="Pfam" id="PF01764">
    <property type="entry name" value="Lipase_3"/>
    <property type="match status" value="1"/>
</dbReference>